<protein>
    <recommendedName>
        <fullName evidence="3">cysteine desulfurase</fullName>
        <ecNumber evidence="3">2.8.1.7</ecNumber>
    </recommendedName>
</protein>
<evidence type="ECO:0000256" key="4">
    <source>
        <dbReference type="ARBA" id="ARBA00022679"/>
    </source>
</evidence>
<name>A0A1Y3VRN3_9FIRM</name>
<evidence type="ECO:0000313" key="10">
    <source>
        <dbReference type="EMBL" id="OUP61332.1"/>
    </source>
</evidence>
<dbReference type="Gene3D" id="3.40.640.10">
    <property type="entry name" value="Type I PLP-dependent aspartate aminotransferase-like (Major domain)"/>
    <property type="match status" value="1"/>
</dbReference>
<dbReference type="InterPro" id="IPR020578">
    <property type="entry name" value="Aminotrans_V_PyrdxlP_BS"/>
</dbReference>
<reference evidence="9" key="3">
    <citation type="submission" date="2023-01" db="EMBL/GenBank/DDBJ databases">
        <title>Human gut microbiome strain richness.</title>
        <authorList>
            <person name="Chen-Liaw A."/>
        </authorList>
    </citation>
    <scope>NUCLEOTIDE SEQUENCE</scope>
    <source>
        <strain evidence="9">D55st1_G4_D55t1_190419</strain>
    </source>
</reference>
<dbReference type="PANTHER" id="PTHR43586:SF8">
    <property type="entry name" value="CYSTEINE DESULFURASE 1, CHLOROPLASTIC"/>
    <property type="match status" value="1"/>
</dbReference>
<comment type="caution">
    <text evidence="10">The sequence shown here is derived from an EMBL/GenBank/DDBJ whole genome shotgun (WGS) entry which is preliminary data.</text>
</comment>
<dbReference type="InterPro" id="IPR015422">
    <property type="entry name" value="PyrdxlP-dep_Trfase_small"/>
</dbReference>
<keyword evidence="11" id="KW-1185">Reference proteome</keyword>
<dbReference type="InterPro" id="IPR000192">
    <property type="entry name" value="Aminotrans_V_dom"/>
</dbReference>
<evidence type="ECO:0000256" key="1">
    <source>
        <dbReference type="ARBA" id="ARBA00001933"/>
    </source>
</evidence>
<dbReference type="EMBL" id="JAQNCK010000029">
    <property type="protein sequence ID" value="MDC0828916.1"/>
    <property type="molecule type" value="Genomic_DNA"/>
</dbReference>
<gene>
    <name evidence="10" type="ORF">B5F14_03200</name>
    <name evidence="9" type="ORF">POG00_09400</name>
</gene>
<keyword evidence="4" id="KW-0808">Transferase</keyword>
<evidence type="ECO:0000256" key="6">
    <source>
        <dbReference type="ARBA" id="ARBA00050776"/>
    </source>
</evidence>
<dbReference type="PANTHER" id="PTHR43586">
    <property type="entry name" value="CYSTEINE DESULFURASE"/>
    <property type="match status" value="1"/>
</dbReference>
<sequence>MDVNKIREDFPILSRKMNDKPLVYLDNGATTLKPQCVIDAVCNYYTYLGANAHRGDYQMSAQVDEAFENARITAQKFINAKYKEEIAFTSGSTMGLNEIAIMLTQQVLKSNDVVLTCESEHASNILPWQQAGIAKNIQVEYIELDHEGKVTIEAVQNAIHDGVKIITLAHVSNVLGFEAPIEEICKLAHEKGIIVVVDGAQSTPHIDIDVQKLDCDFFVFSAHKLCGPTGVGVMYGKKKWMDMLEPVFFGGESNARFNKCGDLILKESPLKFESGTQPIEGVIGMAAAMDYLQKIGKDNIHAHEVMLKEYFLEQVKDLDKVIIYNANAKSGICTFNIMDKGKMLFAQDVAGYLDSLGIAVRSGQHCAKLLPDILHTPGTCRASFYIYNTKEDVDKLVEGLKNATIENCVNIFF</sequence>
<dbReference type="EMBL" id="NFKM01000004">
    <property type="protein sequence ID" value="OUP61332.1"/>
    <property type="molecule type" value="Genomic_DNA"/>
</dbReference>
<dbReference type="InterPro" id="IPR015421">
    <property type="entry name" value="PyrdxlP-dep_Trfase_major"/>
</dbReference>
<evidence type="ECO:0000256" key="3">
    <source>
        <dbReference type="ARBA" id="ARBA00012239"/>
    </source>
</evidence>
<feature type="domain" description="Aminotransferase class V" evidence="8">
    <location>
        <begin position="23"/>
        <end position="396"/>
    </location>
</feature>
<evidence type="ECO:0000259" key="8">
    <source>
        <dbReference type="Pfam" id="PF00266"/>
    </source>
</evidence>
<dbReference type="GO" id="GO:0006534">
    <property type="term" value="P:cysteine metabolic process"/>
    <property type="evidence" value="ECO:0007669"/>
    <property type="project" value="InterPro"/>
</dbReference>
<keyword evidence="5" id="KW-0663">Pyridoxal phosphate</keyword>
<dbReference type="GO" id="GO:0030170">
    <property type="term" value="F:pyridoxal phosphate binding"/>
    <property type="evidence" value="ECO:0007669"/>
    <property type="project" value="InterPro"/>
</dbReference>
<dbReference type="EC" id="2.8.1.7" evidence="3"/>
<dbReference type="Proteomes" id="UP000195447">
    <property type="component" value="Unassembled WGS sequence"/>
</dbReference>
<comment type="catalytic activity">
    <reaction evidence="6">
        <text>(sulfur carrier)-H + L-cysteine = (sulfur carrier)-SH + L-alanine</text>
        <dbReference type="Rhea" id="RHEA:43892"/>
        <dbReference type="Rhea" id="RHEA-COMP:14737"/>
        <dbReference type="Rhea" id="RHEA-COMP:14739"/>
        <dbReference type="ChEBI" id="CHEBI:29917"/>
        <dbReference type="ChEBI" id="CHEBI:35235"/>
        <dbReference type="ChEBI" id="CHEBI:57972"/>
        <dbReference type="ChEBI" id="CHEBI:64428"/>
        <dbReference type="EC" id="2.8.1.7"/>
    </reaction>
</comment>
<keyword evidence="9" id="KW-0032">Aminotransferase</keyword>
<dbReference type="CDD" id="cd06453">
    <property type="entry name" value="SufS_like"/>
    <property type="match status" value="1"/>
</dbReference>
<dbReference type="GO" id="GO:0008483">
    <property type="term" value="F:transaminase activity"/>
    <property type="evidence" value="ECO:0007669"/>
    <property type="project" value="UniProtKB-KW"/>
</dbReference>
<evidence type="ECO:0000313" key="11">
    <source>
        <dbReference type="Proteomes" id="UP000195447"/>
    </source>
</evidence>
<dbReference type="InterPro" id="IPR015424">
    <property type="entry name" value="PyrdxlP-dep_Trfase"/>
</dbReference>
<evidence type="ECO:0000256" key="7">
    <source>
        <dbReference type="RuleBase" id="RU004504"/>
    </source>
</evidence>
<accession>A0A1Y3VRN3</accession>
<reference evidence="10" key="2">
    <citation type="journal article" date="2018" name="BMC Genomics">
        <title>Whole genome sequencing and function prediction of 133 gut anaerobes isolated from chicken caecum in pure cultures.</title>
        <authorList>
            <person name="Medvecky M."/>
            <person name="Cejkova D."/>
            <person name="Polansky O."/>
            <person name="Karasova D."/>
            <person name="Kubasova T."/>
            <person name="Cizek A."/>
            <person name="Rychlik I."/>
        </authorList>
    </citation>
    <scope>NUCLEOTIDE SEQUENCE</scope>
    <source>
        <strain evidence="10">An178</strain>
    </source>
</reference>
<dbReference type="Pfam" id="PF00266">
    <property type="entry name" value="Aminotran_5"/>
    <property type="match status" value="1"/>
</dbReference>
<dbReference type="PROSITE" id="PS00595">
    <property type="entry name" value="AA_TRANSFER_CLASS_5"/>
    <property type="match status" value="1"/>
</dbReference>
<dbReference type="InterPro" id="IPR010970">
    <property type="entry name" value="Cys_dSase_SufS"/>
</dbReference>
<evidence type="ECO:0000256" key="5">
    <source>
        <dbReference type="ARBA" id="ARBA00022898"/>
    </source>
</evidence>
<dbReference type="Gene3D" id="3.90.1150.10">
    <property type="entry name" value="Aspartate Aminotransferase, domain 1"/>
    <property type="match status" value="1"/>
</dbReference>
<dbReference type="GO" id="GO:0031071">
    <property type="term" value="F:cysteine desulfurase activity"/>
    <property type="evidence" value="ECO:0007669"/>
    <property type="project" value="UniProtKB-EC"/>
</dbReference>
<comment type="similarity">
    <text evidence="2">Belongs to the class-V pyridoxal-phosphate-dependent aminotransferase family. Csd subfamily.</text>
</comment>
<organism evidence="10 11">
    <name type="scientific">Faecalitalea cylindroides</name>
    <dbReference type="NCBI Taxonomy" id="39483"/>
    <lineage>
        <taxon>Bacteria</taxon>
        <taxon>Bacillati</taxon>
        <taxon>Bacillota</taxon>
        <taxon>Erysipelotrichia</taxon>
        <taxon>Erysipelotrichales</taxon>
        <taxon>Erysipelotrichaceae</taxon>
        <taxon>Faecalitalea</taxon>
    </lineage>
</organism>
<dbReference type="Proteomes" id="UP001220658">
    <property type="component" value="Unassembled WGS sequence"/>
</dbReference>
<reference evidence="11" key="1">
    <citation type="submission" date="2017-04" db="EMBL/GenBank/DDBJ databases">
        <title>Function of individual gut microbiota members based on whole genome sequencing of pure cultures obtained from chicken caecum.</title>
        <authorList>
            <person name="Medvecky M."/>
            <person name="Cejkova D."/>
            <person name="Polansky O."/>
            <person name="Karasova D."/>
            <person name="Kubasova T."/>
            <person name="Cizek A."/>
            <person name="Rychlik I."/>
        </authorList>
    </citation>
    <scope>NUCLEOTIDE SEQUENCE [LARGE SCALE GENOMIC DNA]</scope>
    <source>
        <strain evidence="11">An178</strain>
    </source>
</reference>
<proteinExistence type="inferred from homology"/>
<dbReference type="AlphaFoldDB" id="A0A1Y3VRN3"/>
<dbReference type="RefSeq" id="WP_035400922.1">
    <property type="nucleotide sequence ID" value="NZ_CABKSV010000033.1"/>
</dbReference>
<dbReference type="SUPFAM" id="SSF53383">
    <property type="entry name" value="PLP-dependent transferases"/>
    <property type="match status" value="1"/>
</dbReference>
<evidence type="ECO:0000256" key="2">
    <source>
        <dbReference type="ARBA" id="ARBA00010447"/>
    </source>
</evidence>
<comment type="cofactor">
    <cofactor evidence="1 7">
        <name>pyridoxal 5'-phosphate</name>
        <dbReference type="ChEBI" id="CHEBI:597326"/>
    </cofactor>
</comment>
<evidence type="ECO:0000313" key="9">
    <source>
        <dbReference type="EMBL" id="MDC0828916.1"/>
    </source>
</evidence>